<accession>A0A6I3KXU6</accession>
<dbReference type="Proteomes" id="UP000432464">
    <property type="component" value="Unassembled WGS sequence"/>
</dbReference>
<sequence>MAITWFWALTRMLERYGVDPDDVFDVIDAWVTAKRPVWFRTATDPASGLTTFVIWGRPGGGTLTAVYAHRKGSDTEVYAARYLGPDQIAEFEKWEATRND</sequence>
<protein>
    <submittedName>
        <fullName evidence="1">Uncharacterized protein</fullName>
    </submittedName>
</protein>
<keyword evidence="2" id="KW-1185">Reference proteome</keyword>
<comment type="caution">
    <text evidence="1">The sequence shown here is derived from an EMBL/GenBank/DDBJ whole genome shotgun (WGS) entry which is preliminary data.</text>
</comment>
<reference evidence="1 2" key="1">
    <citation type="submission" date="2019-11" db="EMBL/GenBank/DDBJ databases">
        <title>Nocardia sp. nov. CT2-14 isolated from soil.</title>
        <authorList>
            <person name="Kanchanasin P."/>
            <person name="Tanasupawat S."/>
            <person name="Yuki M."/>
            <person name="Kudo T."/>
        </authorList>
    </citation>
    <scope>NUCLEOTIDE SEQUENCE [LARGE SCALE GENOMIC DNA]</scope>
    <source>
        <strain evidence="1 2">CT2-14</strain>
    </source>
</reference>
<name>A0A6I3KXU6_9NOCA</name>
<evidence type="ECO:0000313" key="1">
    <source>
        <dbReference type="EMBL" id="MTE14537.1"/>
    </source>
</evidence>
<organism evidence="1 2">
    <name type="scientific">Nocardia aurantiaca</name>
    <dbReference type="NCBI Taxonomy" id="2675850"/>
    <lineage>
        <taxon>Bacteria</taxon>
        <taxon>Bacillati</taxon>
        <taxon>Actinomycetota</taxon>
        <taxon>Actinomycetes</taxon>
        <taxon>Mycobacteriales</taxon>
        <taxon>Nocardiaceae</taxon>
        <taxon>Nocardia</taxon>
    </lineage>
</organism>
<proteinExistence type="predicted"/>
<dbReference type="AlphaFoldDB" id="A0A6I3KXU6"/>
<gene>
    <name evidence="1" type="ORF">GLP40_17435</name>
</gene>
<evidence type="ECO:0000313" key="2">
    <source>
        <dbReference type="Proteomes" id="UP000432464"/>
    </source>
</evidence>
<dbReference type="RefSeq" id="WP_154788946.1">
    <property type="nucleotide sequence ID" value="NZ_WMBB01000007.1"/>
</dbReference>
<dbReference type="EMBL" id="WMBB01000007">
    <property type="protein sequence ID" value="MTE14537.1"/>
    <property type="molecule type" value="Genomic_DNA"/>
</dbReference>